<dbReference type="Gene3D" id="3.30.300.30">
    <property type="match status" value="1"/>
</dbReference>
<name>A0A6N8SEE0_9HYPH</name>
<dbReference type="PANTHER" id="PTHR45527:SF1">
    <property type="entry name" value="FATTY ACID SYNTHASE"/>
    <property type="match status" value="1"/>
</dbReference>
<comment type="caution">
    <text evidence="2">The sequence shown here is derived from an EMBL/GenBank/DDBJ whole genome shotgun (WGS) entry which is preliminary data.</text>
</comment>
<dbReference type="InterPro" id="IPR000873">
    <property type="entry name" value="AMP-dep_synth/lig_dom"/>
</dbReference>
<dbReference type="OrthoDB" id="9803968at2"/>
<organism evidence="2 3">
    <name type="scientific">Shinella kummerowiae</name>
    <dbReference type="NCBI Taxonomy" id="417745"/>
    <lineage>
        <taxon>Bacteria</taxon>
        <taxon>Pseudomonadati</taxon>
        <taxon>Pseudomonadota</taxon>
        <taxon>Alphaproteobacteria</taxon>
        <taxon>Hyphomicrobiales</taxon>
        <taxon>Rhizobiaceae</taxon>
        <taxon>Shinella</taxon>
    </lineage>
</organism>
<protein>
    <submittedName>
        <fullName evidence="2">AMP-binding protein</fullName>
    </submittedName>
</protein>
<reference evidence="2 3" key="1">
    <citation type="submission" date="2019-12" db="EMBL/GenBank/DDBJ databases">
        <title>Shinella kummerowiae sp. nov., a symbiotic bacterium isolated from root nodules of the herbal legume Kummerowia stipulacea.</title>
        <authorList>
            <person name="Gao J."/>
        </authorList>
    </citation>
    <scope>NUCLEOTIDE SEQUENCE [LARGE SCALE GENOMIC DNA]</scope>
    <source>
        <strain evidence="2 3">CCBAU 25048</strain>
    </source>
</reference>
<evidence type="ECO:0000259" key="1">
    <source>
        <dbReference type="Pfam" id="PF00501"/>
    </source>
</evidence>
<dbReference type="AlphaFoldDB" id="A0A6N8SEE0"/>
<dbReference type="InterPro" id="IPR045851">
    <property type="entry name" value="AMP-bd_C_sf"/>
</dbReference>
<dbReference type="RefSeq" id="WP_160860493.1">
    <property type="nucleotide sequence ID" value="NZ_WUMK01000006.1"/>
</dbReference>
<dbReference type="CDD" id="cd05930">
    <property type="entry name" value="A_NRPS"/>
    <property type="match status" value="1"/>
</dbReference>
<dbReference type="Pfam" id="PF00501">
    <property type="entry name" value="AMP-binding"/>
    <property type="match status" value="1"/>
</dbReference>
<feature type="domain" description="AMP-dependent synthetase/ligase" evidence="1">
    <location>
        <begin position="13"/>
        <end position="378"/>
    </location>
</feature>
<dbReference type="GO" id="GO:0044550">
    <property type="term" value="P:secondary metabolite biosynthetic process"/>
    <property type="evidence" value="ECO:0007669"/>
    <property type="project" value="TreeGrafter"/>
</dbReference>
<dbReference type="PANTHER" id="PTHR45527">
    <property type="entry name" value="NONRIBOSOMAL PEPTIDE SYNTHETASE"/>
    <property type="match status" value="1"/>
</dbReference>
<evidence type="ECO:0000313" key="3">
    <source>
        <dbReference type="Proteomes" id="UP000435802"/>
    </source>
</evidence>
<keyword evidence="3" id="KW-1185">Reference proteome</keyword>
<dbReference type="GO" id="GO:0043041">
    <property type="term" value="P:amino acid activation for nonribosomal peptide biosynthetic process"/>
    <property type="evidence" value="ECO:0007669"/>
    <property type="project" value="TreeGrafter"/>
</dbReference>
<dbReference type="SUPFAM" id="SSF56801">
    <property type="entry name" value="Acetyl-CoA synthetase-like"/>
    <property type="match status" value="1"/>
</dbReference>
<dbReference type="InterPro" id="IPR042099">
    <property type="entry name" value="ANL_N_sf"/>
</dbReference>
<dbReference type="GO" id="GO:0031177">
    <property type="term" value="F:phosphopantetheine binding"/>
    <property type="evidence" value="ECO:0007669"/>
    <property type="project" value="TreeGrafter"/>
</dbReference>
<evidence type="ECO:0000313" key="2">
    <source>
        <dbReference type="EMBL" id="MXN46963.1"/>
    </source>
</evidence>
<accession>A0A6N8SEE0</accession>
<sequence length="527" mass="55792">MPVALNIASHVYRNGRARPDALALSVAGADLSYAALADVSRRIAGCLATARRTGRVGILASRSLAACAGILGTAWFGGTYVPLNLKLPEERLVQLLATLDLDALVVDARGAAMLTPAVEAQLPATVLLAAEARPPVALDGRTVFRLDALPDGGPTEPADIPDDHLAYIEFTSGTTGVPKGVMVPSSAVGHYLDVMQAWFGFTPEDRAAETCDITFDLSVHNMFLAWQAGASLHVMTPLQMVAPARFIRDRAITTWLSVPSVIAMMRQNRTLQPVSLTSLRISMFCGEPLPVGAARAWAEAAPNSIVENIYGPTEATIACLRQPVVEPVVVTPAREIVAIGYAYPGMRAAILDAELKPVAAGTAGEIALSGKQLAIGYFGQEELTAARFPRIDGERWYLTGDLGMEAEDGTFHHLGRIDNQVKVMGNRVELEEVEMHLRTASGSDHVAAVAWPASAGSASGIVGFAVGAALDAPAIRDALRAKLPAYMVPSAIHLIETLPLNSNGKVDRKALFADLDAGRFIGREDAA</sequence>
<proteinExistence type="predicted"/>
<dbReference type="Proteomes" id="UP000435802">
    <property type="component" value="Unassembled WGS sequence"/>
</dbReference>
<dbReference type="GO" id="GO:0005737">
    <property type="term" value="C:cytoplasm"/>
    <property type="evidence" value="ECO:0007669"/>
    <property type="project" value="TreeGrafter"/>
</dbReference>
<dbReference type="Gene3D" id="3.40.50.12780">
    <property type="entry name" value="N-terminal domain of ligase-like"/>
    <property type="match status" value="1"/>
</dbReference>
<gene>
    <name evidence="2" type="ORF">GR138_17350</name>
</gene>
<dbReference type="EMBL" id="WUMK01000006">
    <property type="protein sequence ID" value="MXN46963.1"/>
    <property type="molecule type" value="Genomic_DNA"/>
</dbReference>